<gene>
    <name evidence="2" type="ORF">C0Q70_16975</name>
</gene>
<organism evidence="2 3">
    <name type="scientific">Pomacea canaliculata</name>
    <name type="common">Golden apple snail</name>
    <dbReference type="NCBI Taxonomy" id="400727"/>
    <lineage>
        <taxon>Eukaryota</taxon>
        <taxon>Metazoa</taxon>
        <taxon>Spiralia</taxon>
        <taxon>Lophotrochozoa</taxon>
        <taxon>Mollusca</taxon>
        <taxon>Gastropoda</taxon>
        <taxon>Caenogastropoda</taxon>
        <taxon>Architaenioglossa</taxon>
        <taxon>Ampullarioidea</taxon>
        <taxon>Ampullariidae</taxon>
        <taxon>Pomacea</taxon>
    </lineage>
</organism>
<dbReference type="Proteomes" id="UP000245119">
    <property type="component" value="Linkage Group LG10"/>
</dbReference>
<evidence type="ECO:0000313" key="2">
    <source>
        <dbReference type="EMBL" id="PVD23702.1"/>
    </source>
</evidence>
<reference evidence="2 3" key="1">
    <citation type="submission" date="2018-04" db="EMBL/GenBank/DDBJ databases">
        <title>The genome of golden apple snail Pomacea canaliculata provides insight into stress tolerance and invasive adaptation.</title>
        <authorList>
            <person name="Liu C."/>
            <person name="Liu B."/>
            <person name="Ren Y."/>
            <person name="Zhang Y."/>
            <person name="Wang H."/>
            <person name="Li S."/>
            <person name="Jiang F."/>
            <person name="Yin L."/>
            <person name="Zhang G."/>
            <person name="Qian W."/>
            <person name="Fan W."/>
        </authorList>
    </citation>
    <scope>NUCLEOTIDE SEQUENCE [LARGE SCALE GENOMIC DNA]</scope>
    <source>
        <strain evidence="2">SZHN2017</strain>
        <tissue evidence="2">Muscle</tissue>
    </source>
</reference>
<proteinExistence type="predicted"/>
<comment type="caution">
    <text evidence="2">The sequence shown here is derived from an EMBL/GenBank/DDBJ whole genome shotgun (WGS) entry which is preliminary data.</text>
</comment>
<keyword evidence="3" id="KW-1185">Reference proteome</keyword>
<feature type="region of interest" description="Disordered" evidence="1">
    <location>
        <begin position="9"/>
        <end position="88"/>
    </location>
</feature>
<dbReference type="EMBL" id="PZQS01000010">
    <property type="protein sequence ID" value="PVD23702.1"/>
    <property type="molecule type" value="Genomic_DNA"/>
</dbReference>
<dbReference type="AlphaFoldDB" id="A0A2T7NRC7"/>
<accession>A0A2T7NRC7</accession>
<name>A0A2T7NRC7_POMCA</name>
<evidence type="ECO:0000256" key="1">
    <source>
        <dbReference type="SAM" id="MobiDB-lite"/>
    </source>
</evidence>
<sequence length="107" mass="11550">MATVLGKLLRRSKKARGGQNVSRAARGAETGRLAQAERGNRKKNSAILGAEHSAILKQNRQGSLAESRGKDNRRTQKRQITCTPAGRDSTASKAFLSICLVFCLSDP</sequence>
<evidence type="ECO:0000313" key="3">
    <source>
        <dbReference type="Proteomes" id="UP000245119"/>
    </source>
</evidence>
<protein>
    <submittedName>
        <fullName evidence="2">Uncharacterized protein</fullName>
    </submittedName>
</protein>